<feature type="transmembrane region" description="Helical" evidence="1">
    <location>
        <begin position="66"/>
        <end position="87"/>
    </location>
</feature>
<sequence length="262" mass="30428">MKKIFYYFNIWILMSRNSFMSYLSNKLVISIFLIGKILRFIFFFAFIYFLISKTKNLAGYNLNQTIFFFLTFNLVDITTQFFFREAYKFRQLLVTGDFDLMLIKPVNVLFRVLMGGADLLDFITIPAIFIAVVIYGKFLEPSFFQILIYILLMINAFIIAASFHIIILAFGILTLEVDNTIMIYRDLMSLGKFPVDIYLKPLKEILTFLIPVGLIATLPSKALMGLLTTRVVLFSFFIGFFLIFVSLKFWAFALRKYSSASS</sequence>
<feature type="transmembrane region" description="Helical" evidence="1">
    <location>
        <begin position="108"/>
        <end position="134"/>
    </location>
</feature>
<evidence type="ECO:0000256" key="1">
    <source>
        <dbReference type="SAM" id="Phobius"/>
    </source>
</evidence>
<feature type="transmembrane region" description="Helical" evidence="1">
    <location>
        <begin position="233"/>
        <end position="254"/>
    </location>
</feature>
<protein>
    <recommendedName>
        <fullName evidence="4">ABC transporter permease</fullName>
    </recommendedName>
</protein>
<accession>A0A1F7X532</accession>
<comment type="caution">
    <text evidence="2">The sequence shown here is derived from an EMBL/GenBank/DDBJ whole genome shotgun (WGS) entry which is preliminary data.</text>
</comment>
<keyword evidence="1" id="KW-1133">Transmembrane helix</keyword>
<dbReference type="PANTHER" id="PTHR36833:SF1">
    <property type="entry name" value="INTEGRAL MEMBRANE TRANSPORT PROTEIN"/>
    <property type="match status" value="1"/>
</dbReference>
<feature type="transmembrane region" description="Helical" evidence="1">
    <location>
        <begin position="27"/>
        <end position="51"/>
    </location>
</feature>
<keyword evidence="1" id="KW-0472">Membrane</keyword>
<proteinExistence type="predicted"/>
<keyword evidence="1" id="KW-0812">Transmembrane</keyword>
<evidence type="ECO:0000313" key="2">
    <source>
        <dbReference type="EMBL" id="OGM09478.1"/>
    </source>
</evidence>
<dbReference type="PANTHER" id="PTHR36833">
    <property type="entry name" value="SLR0610 PROTEIN-RELATED"/>
    <property type="match status" value="1"/>
</dbReference>
<feature type="transmembrane region" description="Helical" evidence="1">
    <location>
        <begin position="205"/>
        <end position="227"/>
    </location>
</feature>
<organism evidence="2 3">
    <name type="scientific">Candidatus Woesebacteria bacterium RBG_13_34_9</name>
    <dbReference type="NCBI Taxonomy" id="1802477"/>
    <lineage>
        <taxon>Bacteria</taxon>
        <taxon>Candidatus Woeseibacteriota</taxon>
    </lineage>
</organism>
<dbReference type="Proteomes" id="UP000179219">
    <property type="component" value="Unassembled WGS sequence"/>
</dbReference>
<dbReference type="EMBL" id="MGFP01000023">
    <property type="protein sequence ID" value="OGM09478.1"/>
    <property type="molecule type" value="Genomic_DNA"/>
</dbReference>
<evidence type="ECO:0008006" key="4">
    <source>
        <dbReference type="Google" id="ProtNLM"/>
    </source>
</evidence>
<name>A0A1F7X532_9BACT</name>
<evidence type="ECO:0000313" key="3">
    <source>
        <dbReference type="Proteomes" id="UP000179219"/>
    </source>
</evidence>
<reference evidence="2 3" key="1">
    <citation type="journal article" date="2016" name="Nat. Commun.">
        <title>Thousands of microbial genomes shed light on interconnected biogeochemical processes in an aquifer system.</title>
        <authorList>
            <person name="Anantharaman K."/>
            <person name="Brown C.T."/>
            <person name="Hug L.A."/>
            <person name="Sharon I."/>
            <person name="Castelle C.J."/>
            <person name="Probst A.J."/>
            <person name="Thomas B.C."/>
            <person name="Singh A."/>
            <person name="Wilkins M.J."/>
            <person name="Karaoz U."/>
            <person name="Brodie E.L."/>
            <person name="Williams K.H."/>
            <person name="Hubbard S.S."/>
            <person name="Banfield J.F."/>
        </authorList>
    </citation>
    <scope>NUCLEOTIDE SEQUENCE [LARGE SCALE GENOMIC DNA]</scope>
</reference>
<dbReference type="InterPro" id="IPR010390">
    <property type="entry name" value="ABC-2_transporter-like"/>
</dbReference>
<dbReference type="AlphaFoldDB" id="A0A1F7X532"/>
<dbReference type="Pfam" id="PF06182">
    <property type="entry name" value="ABC2_membrane_6"/>
    <property type="match status" value="1"/>
</dbReference>
<feature type="transmembrane region" description="Helical" evidence="1">
    <location>
        <begin position="146"/>
        <end position="175"/>
    </location>
</feature>
<gene>
    <name evidence="2" type="ORF">A2159_00920</name>
</gene>